<feature type="domain" description="Cytochrome c" evidence="6">
    <location>
        <begin position="37"/>
        <end position="126"/>
    </location>
</feature>
<comment type="caution">
    <text evidence="7">The sequence shown here is derived from an EMBL/GenBank/DDBJ whole genome shotgun (WGS) entry which is preliminary data.</text>
</comment>
<gene>
    <name evidence="7" type="ORF">DFR30_0629</name>
</gene>
<evidence type="ECO:0000256" key="3">
    <source>
        <dbReference type="ARBA" id="ARBA00023004"/>
    </source>
</evidence>
<dbReference type="Pfam" id="PF00034">
    <property type="entry name" value="Cytochrom_C"/>
    <property type="match status" value="1"/>
</dbReference>
<dbReference type="EMBL" id="SMFX01000001">
    <property type="protein sequence ID" value="TCK17399.1"/>
    <property type="molecule type" value="Genomic_DNA"/>
</dbReference>
<feature type="chain" id="PRO_5020719828" evidence="5">
    <location>
        <begin position="31"/>
        <end position="126"/>
    </location>
</feature>
<dbReference type="Gene3D" id="1.10.760.10">
    <property type="entry name" value="Cytochrome c-like domain"/>
    <property type="match status" value="1"/>
</dbReference>
<keyword evidence="5" id="KW-0732">Signal</keyword>
<evidence type="ECO:0000256" key="5">
    <source>
        <dbReference type="SAM" id="SignalP"/>
    </source>
</evidence>
<dbReference type="RefSeq" id="WP_132971279.1">
    <property type="nucleotide sequence ID" value="NZ_SMFX01000001.1"/>
</dbReference>
<dbReference type="AlphaFoldDB" id="A0A4R1HDM7"/>
<protein>
    <submittedName>
        <fullName evidence="7">Monoheme cytochrome SoxX (Sulfur oxidation)</fullName>
    </submittedName>
</protein>
<dbReference type="GO" id="GO:0020037">
    <property type="term" value="F:heme binding"/>
    <property type="evidence" value="ECO:0007669"/>
    <property type="project" value="InterPro"/>
</dbReference>
<evidence type="ECO:0000313" key="8">
    <source>
        <dbReference type="Proteomes" id="UP000295707"/>
    </source>
</evidence>
<dbReference type="InterPro" id="IPR009056">
    <property type="entry name" value="Cyt_c-like_dom"/>
</dbReference>
<dbReference type="GO" id="GO:0046872">
    <property type="term" value="F:metal ion binding"/>
    <property type="evidence" value="ECO:0007669"/>
    <property type="project" value="UniProtKB-KW"/>
</dbReference>
<evidence type="ECO:0000256" key="2">
    <source>
        <dbReference type="ARBA" id="ARBA00022723"/>
    </source>
</evidence>
<evidence type="ECO:0000313" key="7">
    <source>
        <dbReference type="EMBL" id="TCK17399.1"/>
    </source>
</evidence>
<organism evidence="7 8">
    <name type="scientific">Thiogranum longum</name>
    <dbReference type="NCBI Taxonomy" id="1537524"/>
    <lineage>
        <taxon>Bacteria</taxon>
        <taxon>Pseudomonadati</taxon>
        <taxon>Pseudomonadota</taxon>
        <taxon>Gammaproteobacteria</taxon>
        <taxon>Chromatiales</taxon>
        <taxon>Ectothiorhodospiraceae</taxon>
        <taxon>Thiogranum</taxon>
    </lineage>
</organism>
<dbReference type="GO" id="GO:0009055">
    <property type="term" value="F:electron transfer activity"/>
    <property type="evidence" value="ECO:0007669"/>
    <property type="project" value="InterPro"/>
</dbReference>
<dbReference type="NCBIfam" id="TIGR04485">
    <property type="entry name" value="thiosulf_SoxX"/>
    <property type="match status" value="1"/>
</dbReference>
<dbReference type="InterPro" id="IPR030999">
    <property type="entry name" value="Thiosulf_SoxX"/>
</dbReference>
<feature type="signal peptide" evidence="5">
    <location>
        <begin position="1"/>
        <end position="30"/>
    </location>
</feature>
<accession>A0A4R1HDM7</accession>
<dbReference type="OrthoDB" id="9793634at2"/>
<dbReference type="PROSITE" id="PS51007">
    <property type="entry name" value="CYTC"/>
    <property type="match status" value="1"/>
</dbReference>
<keyword evidence="3 4" id="KW-0408">Iron</keyword>
<evidence type="ECO:0000256" key="4">
    <source>
        <dbReference type="PROSITE-ProRule" id="PRU00433"/>
    </source>
</evidence>
<evidence type="ECO:0000256" key="1">
    <source>
        <dbReference type="ARBA" id="ARBA00022617"/>
    </source>
</evidence>
<dbReference type="Proteomes" id="UP000295707">
    <property type="component" value="Unassembled WGS sequence"/>
</dbReference>
<keyword evidence="8" id="KW-1185">Reference proteome</keyword>
<name>A0A4R1HDM7_9GAMM</name>
<evidence type="ECO:0000259" key="6">
    <source>
        <dbReference type="PROSITE" id="PS51007"/>
    </source>
</evidence>
<proteinExistence type="predicted"/>
<keyword evidence="1 4" id="KW-0349">Heme</keyword>
<dbReference type="SUPFAM" id="SSF46626">
    <property type="entry name" value="Cytochrome c"/>
    <property type="match status" value="1"/>
</dbReference>
<keyword evidence="2 4" id="KW-0479">Metal-binding</keyword>
<sequence length="126" mass="13527">MRKFPSILKTASSVLAIASSLALLPVTGTAAEAQTASVTEQGKALSFDRKKGNCLACHQIEGGKLAGNIGPPLIAMKARYPDKAKLRAQIWDATKANPNTIMPPFGRNKILSESEIDKIVEFIYTL</sequence>
<dbReference type="InterPro" id="IPR036909">
    <property type="entry name" value="Cyt_c-like_dom_sf"/>
</dbReference>
<reference evidence="7 8" key="1">
    <citation type="submission" date="2019-03" db="EMBL/GenBank/DDBJ databases">
        <title>Genomic Encyclopedia of Type Strains, Phase IV (KMG-IV): sequencing the most valuable type-strain genomes for metagenomic binning, comparative biology and taxonomic classification.</title>
        <authorList>
            <person name="Goeker M."/>
        </authorList>
    </citation>
    <scope>NUCLEOTIDE SEQUENCE [LARGE SCALE GENOMIC DNA]</scope>
    <source>
        <strain evidence="7 8">DSM 19610</strain>
    </source>
</reference>